<keyword evidence="2" id="KW-0472">Membrane</keyword>
<sequence length="418" mass="46482">MVLQKHQLKVSRLYFELHCKSKGQGPYLLKLATPLSMLLDLRLHQKAQVDQRTCDKLPRKGGTHRCKYFSMIGTRYISVSVTSKNARVGNMSLGYPNSLETAAQSSRTHGTRLPCLTAASDGVNVIVVLSQSGLALGFVVYLQEETVRCLSQLQRPTLKPRQQSSLASFGASTQHRTVHSDPTPGTAPRPPPVRAAGRSAQDPGLRAASTPPPPRLRRRHLETDRGQRAHPGSKTALALLPRRGEEKLNCEFALHFRIVVLQHVSPVYCLVLLVFAILMVSTAYSKSRYWIVIFKPYFFTKFFKMVDEFQIPGVLKKKIIMALKEQGETGVIRNKEEDGVKANDRVQVQIKFVMQNENFRLMTAAMQNHPEDNLTSCSFGATEEPTSQGPSALHPHLYGSSTPSEHSTGLTLPPAHCH</sequence>
<feature type="compositionally biased region" description="Polar residues" evidence="1">
    <location>
        <begin position="156"/>
        <end position="175"/>
    </location>
</feature>
<keyword evidence="4" id="KW-1185">Reference proteome</keyword>
<gene>
    <name evidence="3" type="ORF">Anapl_04766</name>
</gene>
<evidence type="ECO:0000313" key="4">
    <source>
        <dbReference type="Proteomes" id="UP000296049"/>
    </source>
</evidence>
<reference evidence="4" key="1">
    <citation type="journal article" date="2013" name="Nat. Genet.">
        <title>The duck genome and transcriptome provide insight into an avian influenza virus reservoir species.</title>
        <authorList>
            <person name="Huang Y."/>
            <person name="Li Y."/>
            <person name="Burt D.W."/>
            <person name="Chen H."/>
            <person name="Zhang Y."/>
            <person name="Qian W."/>
            <person name="Kim H."/>
            <person name="Gan S."/>
            <person name="Zhao Y."/>
            <person name="Li J."/>
            <person name="Yi K."/>
            <person name="Feng H."/>
            <person name="Zhu P."/>
            <person name="Li B."/>
            <person name="Liu Q."/>
            <person name="Fairley S."/>
            <person name="Magor K.E."/>
            <person name="Du Z."/>
            <person name="Hu X."/>
            <person name="Goodman L."/>
            <person name="Tafer H."/>
            <person name="Vignal A."/>
            <person name="Lee T."/>
            <person name="Kim K.W."/>
            <person name="Sheng Z."/>
            <person name="An Y."/>
            <person name="Searle S."/>
            <person name="Herrero J."/>
            <person name="Groenen M.A."/>
            <person name="Crooijmans R.P."/>
            <person name="Faraut T."/>
            <person name="Cai Q."/>
            <person name="Webster R.G."/>
            <person name="Aldridge J.R."/>
            <person name="Warren W.C."/>
            <person name="Bartschat S."/>
            <person name="Kehr S."/>
            <person name="Marz M."/>
            <person name="Stadler P.F."/>
            <person name="Smith J."/>
            <person name="Kraus R.H."/>
            <person name="Zhao Y."/>
            <person name="Ren L."/>
            <person name="Fei J."/>
            <person name="Morisson M."/>
            <person name="Kaiser P."/>
            <person name="Griffin D.K."/>
            <person name="Rao M."/>
            <person name="Pitel F."/>
            <person name="Wang J."/>
            <person name="Li N."/>
        </authorList>
    </citation>
    <scope>NUCLEOTIDE SEQUENCE [LARGE SCALE GENOMIC DNA]</scope>
</reference>
<keyword evidence="2" id="KW-0812">Transmembrane</keyword>
<feature type="region of interest" description="Disordered" evidence="1">
    <location>
        <begin position="156"/>
        <end position="235"/>
    </location>
</feature>
<feature type="transmembrane region" description="Helical" evidence="2">
    <location>
        <begin position="265"/>
        <end position="285"/>
    </location>
</feature>
<feature type="compositionally biased region" description="Polar residues" evidence="1">
    <location>
        <begin position="399"/>
        <end position="410"/>
    </location>
</feature>
<dbReference type="EMBL" id="KB742668">
    <property type="protein sequence ID" value="EOB05737.1"/>
    <property type="molecule type" value="Genomic_DNA"/>
</dbReference>
<evidence type="ECO:0000256" key="2">
    <source>
        <dbReference type="SAM" id="Phobius"/>
    </source>
</evidence>
<name>R0K7H5_ANAPL</name>
<dbReference type="Proteomes" id="UP000296049">
    <property type="component" value="Unassembled WGS sequence"/>
</dbReference>
<keyword evidence="2" id="KW-1133">Transmembrane helix</keyword>
<feature type="region of interest" description="Disordered" evidence="1">
    <location>
        <begin position="373"/>
        <end position="418"/>
    </location>
</feature>
<accession>R0K7H5</accession>
<evidence type="ECO:0000313" key="3">
    <source>
        <dbReference type="EMBL" id="EOB05737.1"/>
    </source>
</evidence>
<protein>
    <submittedName>
        <fullName evidence="3">Uncharacterized protein</fullName>
    </submittedName>
</protein>
<proteinExistence type="predicted"/>
<feature type="compositionally biased region" description="Polar residues" evidence="1">
    <location>
        <begin position="373"/>
        <end position="390"/>
    </location>
</feature>
<organism evidence="3 4">
    <name type="scientific">Anas platyrhynchos</name>
    <name type="common">Mallard</name>
    <name type="synonym">Anas boschas</name>
    <dbReference type="NCBI Taxonomy" id="8839"/>
    <lineage>
        <taxon>Eukaryota</taxon>
        <taxon>Metazoa</taxon>
        <taxon>Chordata</taxon>
        <taxon>Craniata</taxon>
        <taxon>Vertebrata</taxon>
        <taxon>Euteleostomi</taxon>
        <taxon>Archelosauria</taxon>
        <taxon>Archosauria</taxon>
        <taxon>Dinosauria</taxon>
        <taxon>Saurischia</taxon>
        <taxon>Theropoda</taxon>
        <taxon>Coelurosauria</taxon>
        <taxon>Aves</taxon>
        <taxon>Neognathae</taxon>
        <taxon>Galloanserae</taxon>
        <taxon>Anseriformes</taxon>
        <taxon>Anatidae</taxon>
        <taxon>Anatinae</taxon>
        <taxon>Anas</taxon>
    </lineage>
</organism>
<dbReference type="AlphaFoldDB" id="R0K7H5"/>
<evidence type="ECO:0000256" key="1">
    <source>
        <dbReference type="SAM" id="MobiDB-lite"/>
    </source>
</evidence>